<evidence type="ECO:0000313" key="1">
    <source>
        <dbReference type="EMBL" id="GAA4447943.1"/>
    </source>
</evidence>
<evidence type="ECO:0000313" key="2">
    <source>
        <dbReference type="Proteomes" id="UP001500840"/>
    </source>
</evidence>
<gene>
    <name evidence="1" type="ORF">GCM10023156_10450</name>
</gene>
<accession>A0ABP8MFL4</accession>
<name>A0ABP8MFL4_9BACT</name>
<dbReference type="EMBL" id="BAABGA010000014">
    <property type="protein sequence ID" value="GAA4447943.1"/>
    <property type="molecule type" value="Genomic_DNA"/>
</dbReference>
<comment type="caution">
    <text evidence="1">The sequence shown here is derived from an EMBL/GenBank/DDBJ whole genome shotgun (WGS) entry which is preliminary data.</text>
</comment>
<organism evidence="1 2">
    <name type="scientific">Novipirellula rosea</name>
    <dbReference type="NCBI Taxonomy" id="1031540"/>
    <lineage>
        <taxon>Bacteria</taxon>
        <taxon>Pseudomonadati</taxon>
        <taxon>Planctomycetota</taxon>
        <taxon>Planctomycetia</taxon>
        <taxon>Pirellulales</taxon>
        <taxon>Pirellulaceae</taxon>
        <taxon>Novipirellula</taxon>
    </lineage>
</organism>
<sequence length="80" mass="9582">MSNALKIHERELPYRRERDVYFRLRDLKNTEIEGHQVPVLIDCDDDLWAIEMSMVNRPFVLDFGVAYLEHPPDFGYEVWA</sequence>
<proteinExistence type="predicted"/>
<dbReference type="Proteomes" id="UP001500840">
    <property type="component" value="Unassembled WGS sequence"/>
</dbReference>
<keyword evidence="2" id="KW-1185">Reference proteome</keyword>
<reference evidence="2" key="1">
    <citation type="journal article" date="2019" name="Int. J. Syst. Evol. Microbiol.">
        <title>The Global Catalogue of Microorganisms (GCM) 10K type strain sequencing project: providing services to taxonomists for standard genome sequencing and annotation.</title>
        <authorList>
            <consortium name="The Broad Institute Genomics Platform"/>
            <consortium name="The Broad Institute Genome Sequencing Center for Infectious Disease"/>
            <person name="Wu L."/>
            <person name="Ma J."/>
        </authorList>
    </citation>
    <scope>NUCLEOTIDE SEQUENCE [LARGE SCALE GENOMIC DNA]</scope>
    <source>
        <strain evidence="2">JCM 17759</strain>
    </source>
</reference>
<protein>
    <submittedName>
        <fullName evidence="1">Uncharacterized protein</fullName>
    </submittedName>
</protein>
<dbReference type="RefSeq" id="WP_345320090.1">
    <property type="nucleotide sequence ID" value="NZ_BAABGA010000014.1"/>
</dbReference>